<dbReference type="OrthoDB" id="10027144at2759"/>
<accession>A0A8X6UR11</accession>
<evidence type="ECO:0000313" key="1">
    <source>
        <dbReference type="EMBL" id="GFU34109.1"/>
    </source>
</evidence>
<organism evidence="1 2">
    <name type="scientific">Nephila pilipes</name>
    <name type="common">Giant wood spider</name>
    <name type="synonym">Nephila maculata</name>
    <dbReference type="NCBI Taxonomy" id="299642"/>
    <lineage>
        <taxon>Eukaryota</taxon>
        <taxon>Metazoa</taxon>
        <taxon>Ecdysozoa</taxon>
        <taxon>Arthropoda</taxon>
        <taxon>Chelicerata</taxon>
        <taxon>Arachnida</taxon>
        <taxon>Araneae</taxon>
        <taxon>Araneomorphae</taxon>
        <taxon>Entelegynae</taxon>
        <taxon>Araneoidea</taxon>
        <taxon>Nephilidae</taxon>
        <taxon>Nephila</taxon>
    </lineage>
</organism>
<proteinExistence type="predicted"/>
<evidence type="ECO:0000313" key="2">
    <source>
        <dbReference type="Proteomes" id="UP000887013"/>
    </source>
</evidence>
<gene>
    <name evidence="1" type="ORF">NPIL_70581</name>
</gene>
<keyword evidence="2" id="KW-1185">Reference proteome</keyword>
<comment type="caution">
    <text evidence="1">The sequence shown here is derived from an EMBL/GenBank/DDBJ whole genome shotgun (WGS) entry which is preliminary data.</text>
</comment>
<dbReference type="Proteomes" id="UP000887013">
    <property type="component" value="Unassembled WGS sequence"/>
</dbReference>
<name>A0A8X6UR11_NEPPI</name>
<reference evidence="1" key="1">
    <citation type="submission" date="2020-08" db="EMBL/GenBank/DDBJ databases">
        <title>Multicomponent nature underlies the extraordinary mechanical properties of spider dragline silk.</title>
        <authorList>
            <person name="Kono N."/>
            <person name="Nakamura H."/>
            <person name="Mori M."/>
            <person name="Yoshida Y."/>
            <person name="Ohtoshi R."/>
            <person name="Malay A.D."/>
            <person name="Moran D.A.P."/>
            <person name="Tomita M."/>
            <person name="Numata K."/>
            <person name="Arakawa K."/>
        </authorList>
    </citation>
    <scope>NUCLEOTIDE SEQUENCE</scope>
</reference>
<sequence length="176" mass="20260">MTQDLSKVQVDFTDERINAEGSSEVYEACKRLKEVIDDLRKQVAYEEVEPLTYSLGLWQLTRPYRTVMIQANMSETVKWPHMVVPPCKVDCRVRDSSAGNYRPDWRLDKMGKSHEKRNRYVGRVVVGTHAPKTLDSLSAFQVQRVAPRQAISPFAFIKVFESFASRVVNDCNDFIV</sequence>
<dbReference type="AlphaFoldDB" id="A0A8X6UR11"/>
<protein>
    <submittedName>
        <fullName evidence="1">Uncharacterized protein</fullName>
    </submittedName>
</protein>
<dbReference type="EMBL" id="BMAW01034193">
    <property type="protein sequence ID" value="GFU34109.1"/>
    <property type="molecule type" value="Genomic_DNA"/>
</dbReference>